<evidence type="ECO:0000313" key="3">
    <source>
        <dbReference type="EMBL" id="RPB00603.1"/>
    </source>
</evidence>
<keyword evidence="4" id="KW-1185">Reference proteome</keyword>
<organism evidence="2 4">
    <name type="scientific">Choiromyces venosus 120613-1</name>
    <dbReference type="NCBI Taxonomy" id="1336337"/>
    <lineage>
        <taxon>Eukaryota</taxon>
        <taxon>Fungi</taxon>
        <taxon>Dikarya</taxon>
        <taxon>Ascomycota</taxon>
        <taxon>Pezizomycotina</taxon>
        <taxon>Pezizomycetes</taxon>
        <taxon>Pezizales</taxon>
        <taxon>Tuberaceae</taxon>
        <taxon>Choiromyces</taxon>
    </lineage>
</organism>
<feature type="transmembrane region" description="Helical" evidence="1">
    <location>
        <begin position="76"/>
        <end position="97"/>
    </location>
</feature>
<dbReference type="Proteomes" id="UP000276215">
    <property type="component" value="Unassembled WGS sequence"/>
</dbReference>
<dbReference type="EMBL" id="ML120839">
    <property type="protein sequence ID" value="RPA88540.1"/>
    <property type="molecule type" value="Genomic_DNA"/>
</dbReference>
<evidence type="ECO:0000256" key="1">
    <source>
        <dbReference type="SAM" id="Phobius"/>
    </source>
</evidence>
<evidence type="ECO:0000313" key="4">
    <source>
        <dbReference type="Proteomes" id="UP000276215"/>
    </source>
</evidence>
<dbReference type="EMBL" id="ML120379">
    <property type="protein sequence ID" value="RPB00603.1"/>
    <property type="molecule type" value="Genomic_DNA"/>
</dbReference>
<keyword evidence="1" id="KW-0472">Membrane</keyword>
<accession>A0A3N4IWC8</accession>
<dbReference type="PROSITE" id="PS51257">
    <property type="entry name" value="PROKAR_LIPOPROTEIN"/>
    <property type="match status" value="1"/>
</dbReference>
<sequence length="119" mass="14104">MPLRKDLVVGFTFPTFFSCVYKFKVWVKRDFYHRSVSAIVWPSCMSSRISIYALQNSRVYLLLTRQKLTVPEAIRVFHPFAHIWFILTLVFFSPSFLGVQIFCRGDLCVFEYENFLKVT</sequence>
<reference evidence="2 4" key="1">
    <citation type="journal article" date="2018" name="Nat. Ecol. Evol.">
        <title>Pezizomycetes genomes reveal the molecular basis of ectomycorrhizal truffle lifestyle.</title>
        <authorList>
            <person name="Murat C."/>
            <person name="Payen T."/>
            <person name="Noel B."/>
            <person name="Kuo A."/>
            <person name="Morin E."/>
            <person name="Chen J."/>
            <person name="Kohler A."/>
            <person name="Krizsan K."/>
            <person name="Balestrini R."/>
            <person name="Da Silva C."/>
            <person name="Montanini B."/>
            <person name="Hainaut M."/>
            <person name="Levati E."/>
            <person name="Barry K.W."/>
            <person name="Belfiori B."/>
            <person name="Cichocki N."/>
            <person name="Clum A."/>
            <person name="Dockter R.B."/>
            <person name="Fauchery L."/>
            <person name="Guy J."/>
            <person name="Iotti M."/>
            <person name="Le Tacon F."/>
            <person name="Lindquist E.A."/>
            <person name="Lipzen A."/>
            <person name="Malagnac F."/>
            <person name="Mello A."/>
            <person name="Molinier V."/>
            <person name="Miyauchi S."/>
            <person name="Poulain J."/>
            <person name="Riccioni C."/>
            <person name="Rubini A."/>
            <person name="Sitrit Y."/>
            <person name="Splivallo R."/>
            <person name="Traeger S."/>
            <person name="Wang M."/>
            <person name="Zifcakova L."/>
            <person name="Wipf D."/>
            <person name="Zambonelli A."/>
            <person name="Paolocci F."/>
            <person name="Nowrousian M."/>
            <person name="Ottonello S."/>
            <person name="Baldrian P."/>
            <person name="Spatafora J.W."/>
            <person name="Henrissat B."/>
            <person name="Nagy L.G."/>
            <person name="Aury J.M."/>
            <person name="Wincker P."/>
            <person name="Grigoriev I.V."/>
            <person name="Bonfante P."/>
            <person name="Martin F.M."/>
        </authorList>
    </citation>
    <scope>NUCLEOTIDE SEQUENCE [LARGE SCALE GENOMIC DNA]</scope>
    <source>
        <strain evidence="2 4">120613-1</strain>
    </source>
</reference>
<gene>
    <name evidence="2" type="ORF">L873DRAFT_1062111</name>
    <name evidence="3" type="ORF">L873DRAFT_780566</name>
</gene>
<keyword evidence="1" id="KW-0812">Transmembrane</keyword>
<protein>
    <submittedName>
        <fullName evidence="2">Uncharacterized protein</fullName>
    </submittedName>
</protein>
<proteinExistence type="predicted"/>
<name>A0A3N4IWC8_9PEZI</name>
<dbReference type="AlphaFoldDB" id="A0A3N4IWC8"/>
<evidence type="ECO:0000313" key="2">
    <source>
        <dbReference type="EMBL" id="RPA88540.1"/>
    </source>
</evidence>
<keyword evidence="1" id="KW-1133">Transmembrane helix</keyword>